<sequence length="111" mass="12621">MHSWVFSNKRFLEDQVVRGQPHIDALDMEAMVAPRVHAYLLIALVVLAETNGAFNRRDVGAIFADFIHHHRHKNKTGCRGIVQTLWLVCYMNSRQNRVVHGVTAINTTCSP</sequence>
<name>A0A368S946_SETIT</name>
<dbReference type="AlphaFoldDB" id="A0A368S946"/>
<accession>A0A368S946</accession>
<reference evidence="1" key="1">
    <citation type="journal article" date="2012" name="Nat. Biotechnol.">
        <title>Reference genome sequence of the model plant Setaria.</title>
        <authorList>
            <person name="Bennetzen J.L."/>
            <person name="Schmutz J."/>
            <person name="Wang H."/>
            <person name="Percifield R."/>
            <person name="Hawkins J."/>
            <person name="Pontaroli A.C."/>
            <person name="Estep M."/>
            <person name="Feng L."/>
            <person name="Vaughn J.N."/>
            <person name="Grimwood J."/>
            <person name="Jenkins J."/>
            <person name="Barry K."/>
            <person name="Lindquist E."/>
            <person name="Hellsten U."/>
            <person name="Deshpande S."/>
            <person name="Wang X."/>
            <person name="Wu X."/>
            <person name="Mitros T."/>
            <person name="Triplett J."/>
            <person name="Yang X."/>
            <person name="Ye C.Y."/>
            <person name="Mauro-Herrera M."/>
            <person name="Wang L."/>
            <person name="Li P."/>
            <person name="Sharma M."/>
            <person name="Sharma R."/>
            <person name="Ronald P.C."/>
            <person name="Panaud O."/>
            <person name="Kellogg E.A."/>
            <person name="Brutnell T.P."/>
            <person name="Doust A.N."/>
            <person name="Tuskan G.A."/>
            <person name="Rokhsar D."/>
            <person name="Devos K.M."/>
        </authorList>
    </citation>
    <scope>NUCLEOTIDE SEQUENCE [LARGE SCALE GENOMIC DNA]</scope>
    <source>
        <strain evidence="1">Yugu1</strain>
    </source>
</reference>
<protein>
    <submittedName>
        <fullName evidence="1">Uncharacterized protein</fullName>
    </submittedName>
</protein>
<proteinExistence type="predicted"/>
<dbReference type="EMBL" id="CM003535">
    <property type="protein sequence ID" value="RCV38891.1"/>
    <property type="molecule type" value="Genomic_DNA"/>
</dbReference>
<organism evidence="1">
    <name type="scientific">Setaria italica</name>
    <name type="common">Foxtail millet</name>
    <name type="synonym">Panicum italicum</name>
    <dbReference type="NCBI Taxonomy" id="4555"/>
    <lineage>
        <taxon>Eukaryota</taxon>
        <taxon>Viridiplantae</taxon>
        <taxon>Streptophyta</taxon>
        <taxon>Embryophyta</taxon>
        <taxon>Tracheophyta</taxon>
        <taxon>Spermatophyta</taxon>
        <taxon>Magnoliopsida</taxon>
        <taxon>Liliopsida</taxon>
        <taxon>Poales</taxon>
        <taxon>Poaceae</taxon>
        <taxon>PACMAD clade</taxon>
        <taxon>Panicoideae</taxon>
        <taxon>Panicodae</taxon>
        <taxon>Paniceae</taxon>
        <taxon>Cenchrinae</taxon>
        <taxon>Setaria</taxon>
    </lineage>
</organism>
<reference evidence="1" key="2">
    <citation type="submission" date="2015-07" db="EMBL/GenBank/DDBJ databases">
        <authorList>
            <person name="Noorani M."/>
        </authorList>
    </citation>
    <scope>NUCLEOTIDE SEQUENCE</scope>
    <source>
        <strain evidence="1">Yugu1</strain>
    </source>
</reference>
<evidence type="ECO:0000313" key="1">
    <source>
        <dbReference type="EMBL" id="RCV38891.1"/>
    </source>
</evidence>
<gene>
    <name evidence="1" type="ORF">SETIT_8G178600v2</name>
</gene>